<dbReference type="PRINTS" id="PR00400">
    <property type="entry name" value="TETREPRESSOR"/>
</dbReference>
<accession>A0A8J3YJP7</accession>
<dbReference type="InterPro" id="IPR001647">
    <property type="entry name" value="HTH_TetR"/>
</dbReference>
<proteinExistence type="predicted"/>
<keyword evidence="8" id="KW-1185">Reference proteome</keyword>
<dbReference type="AlphaFoldDB" id="A0A8J3YJP7"/>
<dbReference type="InterPro" id="IPR050109">
    <property type="entry name" value="HTH-type_TetR-like_transc_reg"/>
</dbReference>
<feature type="DNA-binding region" description="H-T-H motif" evidence="5">
    <location>
        <begin position="29"/>
        <end position="48"/>
    </location>
</feature>
<dbReference type="Pfam" id="PF02909">
    <property type="entry name" value="TetR_C_1"/>
    <property type="match status" value="1"/>
</dbReference>
<evidence type="ECO:0000256" key="3">
    <source>
        <dbReference type="ARBA" id="ARBA00023125"/>
    </source>
</evidence>
<evidence type="ECO:0000259" key="6">
    <source>
        <dbReference type="PROSITE" id="PS50977"/>
    </source>
</evidence>
<feature type="domain" description="HTH tetR-type" evidence="6">
    <location>
        <begin position="6"/>
        <end position="66"/>
    </location>
</feature>
<gene>
    <name evidence="7" type="ORF">Val02_21610</name>
</gene>
<evidence type="ECO:0000256" key="2">
    <source>
        <dbReference type="ARBA" id="ARBA00023015"/>
    </source>
</evidence>
<keyword evidence="1" id="KW-0678">Repressor</keyword>
<dbReference type="Proteomes" id="UP000619260">
    <property type="component" value="Unassembled WGS sequence"/>
</dbReference>
<name>A0A8J3YJP7_9ACTN</name>
<evidence type="ECO:0000256" key="1">
    <source>
        <dbReference type="ARBA" id="ARBA00022491"/>
    </source>
</evidence>
<dbReference type="GO" id="GO:0000976">
    <property type="term" value="F:transcription cis-regulatory region binding"/>
    <property type="evidence" value="ECO:0007669"/>
    <property type="project" value="TreeGrafter"/>
</dbReference>
<reference evidence="7" key="1">
    <citation type="submission" date="2021-01" db="EMBL/GenBank/DDBJ databases">
        <title>Whole genome shotgun sequence of Virgisporangium aliadipatigenens NBRC 105644.</title>
        <authorList>
            <person name="Komaki H."/>
            <person name="Tamura T."/>
        </authorList>
    </citation>
    <scope>NUCLEOTIDE SEQUENCE</scope>
    <source>
        <strain evidence="7">NBRC 105644</strain>
    </source>
</reference>
<keyword evidence="2" id="KW-0805">Transcription regulation</keyword>
<comment type="caution">
    <text evidence="7">The sequence shown here is derived from an EMBL/GenBank/DDBJ whole genome shotgun (WGS) entry which is preliminary data.</text>
</comment>
<dbReference type="PANTHER" id="PTHR30055">
    <property type="entry name" value="HTH-TYPE TRANSCRIPTIONAL REGULATOR RUTR"/>
    <property type="match status" value="1"/>
</dbReference>
<protein>
    <recommendedName>
        <fullName evidence="6">HTH tetR-type domain-containing protein</fullName>
    </recommendedName>
</protein>
<dbReference type="EMBL" id="BOPF01000007">
    <property type="protein sequence ID" value="GIJ45275.1"/>
    <property type="molecule type" value="Genomic_DNA"/>
</dbReference>
<dbReference type="Gene3D" id="1.10.357.10">
    <property type="entry name" value="Tetracycline Repressor, domain 2"/>
    <property type="match status" value="1"/>
</dbReference>
<dbReference type="SUPFAM" id="SSF48498">
    <property type="entry name" value="Tetracyclin repressor-like, C-terminal domain"/>
    <property type="match status" value="1"/>
</dbReference>
<evidence type="ECO:0000256" key="4">
    <source>
        <dbReference type="ARBA" id="ARBA00023163"/>
    </source>
</evidence>
<dbReference type="SUPFAM" id="SSF46689">
    <property type="entry name" value="Homeodomain-like"/>
    <property type="match status" value="1"/>
</dbReference>
<evidence type="ECO:0000313" key="7">
    <source>
        <dbReference type="EMBL" id="GIJ45275.1"/>
    </source>
</evidence>
<dbReference type="InterPro" id="IPR004111">
    <property type="entry name" value="Repressor_TetR_C"/>
</dbReference>
<dbReference type="PROSITE" id="PS50977">
    <property type="entry name" value="HTH_TETR_2"/>
    <property type="match status" value="1"/>
</dbReference>
<dbReference type="InterPro" id="IPR009057">
    <property type="entry name" value="Homeodomain-like_sf"/>
</dbReference>
<dbReference type="GO" id="GO:0045892">
    <property type="term" value="P:negative regulation of DNA-templated transcription"/>
    <property type="evidence" value="ECO:0007669"/>
    <property type="project" value="InterPro"/>
</dbReference>
<dbReference type="InterPro" id="IPR003012">
    <property type="entry name" value="Tet_transcr_reg_TetR"/>
</dbReference>
<keyword evidence="3 5" id="KW-0238">DNA-binding</keyword>
<evidence type="ECO:0000256" key="5">
    <source>
        <dbReference type="PROSITE-ProRule" id="PRU00335"/>
    </source>
</evidence>
<organism evidence="7 8">
    <name type="scientific">Virgisporangium aliadipatigenens</name>
    <dbReference type="NCBI Taxonomy" id="741659"/>
    <lineage>
        <taxon>Bacteria</taxon>
        <taxon>Bacillati</taxon>
        <taxon>Actinomycetota</taxon>
        <taxon>Actinomycetes</taxon>
        <taxon>Micromonosporales</taxon>
        <taxon>Micromonosporaceae</taxon>
        <taxon>Virgisporangium</taxon>
    </lineage>
</organism>
<dbReference type="PANTHER" id="PTHR30055:SF151">
    <property type="entry name" value="TRANSCRIPTIONAL REGULATORY PROTEIN"/>
    <property type="match status" value="1"/>
</dbReference>
<dbReference type="GO" id="GO:0003700">
    <property type="term" value="F:DNA-binding transcription factor activity"/>
    <property type="evidence" value="ECO:0007669"/>
    <property type="project" value="TreeGrafter"/>
</dbReference>
<dbReference type="Pfam" id="PF00440">
    <property type="entry name" value="TetR_N"/>
    <property type="match status" value="1"/>
</dbReference>
<dbReference type="GO" id="GO:0046677">
    <property type="term" value="P:response to antibiotic"/>
    <property type="evidence" value="ECO:0007669"/>
    <property type="project" value="InterPro"/>
</dbReference>
<dbReference type="InterPro" id="IPR036271">
    <property type="entry name" value="Tet_transcr_reg_TetR-rel_C_sf"/>
</dbReference>
<sequence length="214" mass="22996">MAGMAPLTRDQILRTAIRIADHEGPEAVTLRRISTELGVHVTSLYNHVPTRDAITDGIVEVLLTEAKLPVTPVPWEEWTRHFFAAMGTIATTHPGAFHALQQRPAQGSRATASFEIALAAFVQAGFSAVDAYSAVKTVALLAVEVGLERSKAARGEVLETRLDELPVDAFPLVRSIAATATPEDVWAFALETLIAGLRAQLGTRSANRGDHEPS</sequence>
<evidence type="ECO:0000313" key="8">
    <source>
        <dbReference type="Proteomes" id="UP000619260"/>
    </source>
</evidence>
<keyword evidence="4" id="KW-0804">Transcription</keyword>